<gene>
    <name evidence="3" type="ORF">GCM10023208_16910</name>
</gene>
<dbReference type="Gene3D" id="3.20.20.450">
    <property type="entry name" value="EAL domain"/>
    <property type="match status" value="1"/>
</dbReference>
<dbReference type="InterPro" id="IPR050706">
    <property type="entry name" value="Cyclic-di-GMP_PDE-like"/>
</dbReference>
<organism evidence="3 4">
    <name type="scientific">Erythrobacter westpacificensis</name>
    <dbReference type="NCBI Taxonomy" id="1055231"/>
    <lineage>
        <taxon>Bacteria</taxon>
        <taxon>Pseudomonadati</taxon>
        <taxon>Pseudomonadota</taxon>
        <taxon>Alphaproteobacteria</taxon>
        <taxon>Sphingomonadales</taxon>
        <taxon>Erythrobacteraceae</taxon>
        <taxon>Erythrobacter/Porphyrobacter group</taxon>
        <taxon>Erythrobacter</taxon>
    </lineage>
</organism>
<evidence type="ECO:0000256" key="1">
    <source>
        <dbReference type="SAM" id="Phobius"/>
    </source>
</evidence>
<keyword evidence="1" id="KW-0472">Membrane</keyword>
<dbReference type="InterPro" id="IPR035919">
    <property type="entry name" value="EAL_sf"/>
</dbReference>
<dbReference type="InterPro" id="IPR001633">
    <property type="entry name" value="EAL_dom"/>
</dbReference>
<comment type="caution">
    <text evidence="3">The sequence shown here is derived from an EMBL/GenBank/DDBJ whole genome shotgun (WGS) entry which is preliminary data.</text>
</comment>
<keyword evidence="1" id="KW-0812">Transmembrane</keyword>
<feature type="transmembrane region" description="Helical" evidence="1">
    <location>
        <begin position="314"/>
        <end position="340"/>
    </location>
</feature>
<dbReference type="Proteomes" id="UP001500518">
    <property type="component" value="Unassembled WGS sequence"/>
</dbReference>
<keyword evidence="1" id="KW-1133">Transmembrane helix</keyword>
<dbReference type="SUPFAM" id="SSF141868">
    <property type="entry name" value="EAL domain-like"/>
    <property type="match status" value="1"/>
</dbReference>
<evidence type="ECO:0000259" key="2">
    <source>
        <dbReference type="PROSITE" id="PS50883"/>
    </source>
</evidence>
<reference evidence="4" key="1">
    <citation type="journal article" date="2019" name="Int. J. Syst. Evol. Microbiol.">
        <title>The Global Catalogue of Microorganisms (GCM) 10K type strain sequencing project: providing services to taxonomists for standard genome sequencing and annotation.</title>
        <authorList>
            <consortium name="The Broad Institute Genomics Platform"/>
            <consortium name="The Broad Institute Genome Sequencing Center for Infectious Disease"/>
            <person name="Wu L."/>
            <person name="Ma J."/>
        </authorList>
    </citation>
    <scope>NUCLEOTIDE SEQUENCE [LARGE SCALE GENOMIC DNA]</scope>
    <source>
        <strain evidence="4">JCM 18014</strain>
    </source>
</reference>
<dbReference type="SMART" id="SM00052">
    <property type="entry name" value="EAL"/>
    <property type="match status" value="1"/>
</dbReference>
<keyword evidence="4" id="KW-1185">Reference proteome</keyword>
<name>A0ABP9K9U3_9SPHN</name>
<evidence type="ECO:0000313" key="3">
    <source>
        <dbReference type="EMBL" id="GAA5054264.1"/>
    </source>
</evidence>
<sequence>MVEKTSKTGHKAKWLERVRHVAWAGLIALVLHLLTVLQPIDQVLWVTQSRLTQEPASGDIVFIGSDANLAARNTPEHRVALADMIDRLDAAGAQAVFVDFVFDEMGTAQADARLNAALSNFSGQTFLVRDLETDLNGQDVLRANRPEVADGIDEVASQEWVSFLGYTWDMRYAITAGGSTLPNFATRLAGRNSANDSNFPVSYNFDLATIPTFRFSELERDDGPFPDFTGKTVVIGRSAASETQGRNIPGHRAVPPSMVAIYGAETLKSGYTRYIGGLLVLITAIAALLVASAIAKPRVRRTVYGALVGSIPLTLAICAAFAVRISLADTIAVLTIFGLYRARASMRRKMLMVDAATNLPTFTALEADKDVAEAVPAIIVAKIHRFEEVRRTLPSELHASYLLAITARLKAATQDATIYLGQGHMIAWTMQEKDPALLREHLEGLRALFASPLVVGDEQVDVGITFGIDITPSPSVPRRLASAVAVAEKTNETFEPICIADSASQEDLIWNISLQARIDAALSNGEIYLAFQPKIMVQTGEIVGAEALVRWKDPVKGHIPPDYFIRQCETAGRMSQLTRFVLEEACKAGNAFEKEGLQLPIAVNISATLLHERSIVSMVSDVLDRHAYDPRRLTLEITETFRISNLDLAAEILGELKALGAKISMDDFGVGAASLEALLKLPFSELKIDRMFIAPMTTDAKALGIVKNILQMGRDLRIIVVAEGVEDAGTLTLLRDSGCIVAQGFAISRPVRFEKILQYHKAREIGALKNIV</sequence>
<dbReference type="PANTHER" id="PTHR33121">
    <property type="entry name" value="CYCLIC DI-GMP PHOSPHODIESTERASE PDEF"/>
    <property type="match status" value="1"/>
</dbReference>
<dbReference type="CDD" id="cd01948">
    <property type="entry name" value="EAL"/>
    <property type="match status" value="1"/>
</dbReference>
<protein>
    <recommendedName>
        <fullName evidence="2">EAL domain-containing protein</fullName>
    </recommendedName>
</protein>
<feature type="domain" description="EAL" evidence="2">
    <location>
        <begin position="511"/>
        <end position="764"/>
    </location>
</feature>
<dbReference type="Pfam" id="PF05226">
    <property type="entry name" value="CHASE2"/>
    <property type="match status" value="1"/>
</dbReference>
<dbReference type="PROSITE" id="PS50883">
    <property type="entry name" value="EAL"/>
    <property type="match status" value="1"/>
</dbReference>
<proteinExistence type="predicted"/>
<feature type="transmembrane region" description="Helical" evidence="1">
    <location>
        <begin position="20"/>
        <end position="40"/>
    </location>
</feature>
<feature type="transmembrane region" description="Helical" evidence="1">
    <location>
        <begin position="274"/>
        <end position="294"/>
    </location>
</feature>
<dbReference type="PANTHER" id="PTHR33121:SF70">
    <property type="entry name" value="SIGNALING PROTEIN YKOW"/>
    <property type="match status" value="1"/>
</dbReference>
<accession>A0ABP9K9U3</accession>
<dbReference type="EMBL" id="BAABHV010000010">
    <property type="protein sequence ID" value="GAA5054264.1"/>
    <property type="molecule type" value="Genomic_DNA"/>
</dbReference>
<evidence type="ECO:0000313" key="4">
    <source>
        <dbReference type="Proteomes" id="UP001500518"/>
    </source>
</evidence>
<dbReference type="SMART" id="SM01080">
    <property type="entry name" value="CHASE2"/>
    <property type="match status" value="1"/>
</dbReference>
<dbReference type="InterPro" id="IPR043128">
    <property type="entry name" value="Rev_trsase/Diguanyl_cyclase"/>
</dbReference>
<dbReference type="InterPro" id="IPR007890">
    <property type="entry name" value="CHASE2"/>
</dbReference>
<dbReference type="Gene3D" id="3.30.70.270">
    <property type="match status" value="1"/>
</dbReference>
<dbReference type="Pfam" id="PF00563">
    <property type="entry name" value="EAL"/>
    <property type="match status" value="1"/>
</dbReference>
<dbReference type="RefSeq" id="WP_346032679.1">
    <property type="nucleotide sequence ID" value="NZ_BAABHV010000010.1"/>
</dbReference>